<protein>
    <submittedName>
        <fullName evidence="3">Uncharacterized protein</fullName>
    </submittedName>
</protein>
<dbReference type="Proteomes" id="UP000321353">
    <property type="component" value="Chromosome"/>
</dbReference>
<name>A0A5B9MFH1_9BACT</name>
<reference evidence="3 4" key="1">
    <citation type="submission" date="2019-02" db="EMBL/GenBank/DDBJ databases">
        <title>Planctomycetal bacteria perform biofilm scaping via a novel small molecule.</title>
        <authorList>
            <person name="Jeske O."/>
            <person name="Boedeker C."/>
            <person name="Wiegand S."/>
            <person name="Breitling P."/>
            <person name="Kallscheuer N."/>
            <person name="Jogler M."/>
            <person name="Rohde M."/>
            <person name="Petersen J."/>
            <person name="Medema M.H."/>
            <person name="Surup F."/>
            <person name="Jogler C."/>
        </authorList>
    </citation>
    <scope>NUCLEOTIDE SEQUENCE [LARGE SCALE GENOMIC DNA]</scope>
    <source>
        <strain evidence="3 4">Mal15</strain>
    </source>
</reference>
<accession>A0A5B9MFH1</accession>
<gene>
    <name evidence="3" type="ORF">Mal15_28150</name>
</gene>
<keyword evidence="1" id="KW-0175">Coiled coil</keyword>
<feature type="region of interest" description="Disordered" evidence="2">
    <location>
        <begin position="86"/>
        <end position="114"/>
    </location>
</feature>
<dbReference type="EMBL" id="CP036264">
    <property type="protein sequence ID" value="QEF98760.1"/>
    <property type="molecule type" value="Genomic_DNA"/>
</dbReference>
<organism evidence="3 4">
    <name type="scientific">Stieleria maiorica</name>
    <dbReference type="NCBI Taxonomy" id="2795974"/>
    <lineage>
        <taxon>Bacteria</taxon>
        <taxon>Pseudomonadati</taxon>
        <taxon>Planctomycetota</taxon>
        <taxon>Planctomycetia</taxon>
        <taxon>Pirellulales</taxon>
        <taxon>Pirellulaceae</taxon>
        <taxon>Stieleria</taxon>
    </lineage>
</organism>
<evidence type="ECO:0000313" key="3">
    <source>
        <dbReference type="EMBL" id="QEF98760.1"/>
    </source>
</evidence>
<evidence type="ECO:0000256" key="2">
    <source>
        <dbReference type="SAM" id="MobiDB-lite"/>
    </source>
</evidence>
<feature type="coiled-coil region" evidence="1">
    <location>
        <begin position="32"/>
        <end position="59"/>
    </location>
</feature>
<sequence length="114" mass="13299">MDFWDQLFDNEYKRRADIEKLKRTVHARRMARRHTADQIDSQEKRIEKLEDQVGELALLCRSLLTILRENGGVDPQRLQEIMTEMDAEDGVVDGKITDPSPPDEPPDVPEIRAW</sequence>
<dbReference type="AlphaFoldDB" id="A0A5B9MFH1"/>
<evidence type="ECO:0000256" key="1">
    <source>
        <dbReference type="SAM" id="Coils"/>
    </source>
</evidence>
<dbReference type="RefSeq" id="WP_147868258.1">
    <property type="nucleotide sequence ID" value="NZ_CP036264.1"/>
</dbReference>
<evidence type="ECO:0000313" key="4">
    <source>
        <dbReference type="Proteomes" id="UP000321353"/>
    </source>
</evidence>
<keyword evidence="4" id="KW-1185">Reference proteome</keyword>
<dbReference type="KEGG" id="smam:Mal15_28150"/>
<proteinExistence type="predicted"/>